<keyword evidence="1" id="KW-0238">DNA-binding</keyword>
<dbReference type="Pfam" id="PF13847">
    <property type="entry name" value="Methyltransf_31"/>
    <property type="match status" value="1"/>
</dbReference>
<dbReference type="CDD" id="cd01106">
    <property type="entry name" value="HTH_TipAL-Mta"/>
    <property type="match status" value="1"/>
</dbReference>
<dbReference type="EMBL" id="AP009049">
    <property type="protein sequence ID" value="BAH05975.1"/>
    <property type="molecule type" value="Genomic_DNA"/>
</dbReference>
<dbReference type="Proteomes" id="UP000007969">
    <property type="component" value="Chromosome"/>
</dbReference>
<dbReference type="GO" id="GO:0003700">
    <property type="term" value="F:DNA-binding transcription factor activity"/>
    <property type="evidence" value="ECO:0007669"/>
    <property type="project" value="InterPro"/>
</dbReference>
<dbReference type="CDD" id="cd02440">
    <property type="entry name" value="AdoMet_MTases"/>
    <property type="match status" value="1"/>
</dbReference>
<gene>
    <name evidence="3" type="ordered locus">CKR_0924</name>
</gene>
<dbReference type="AlphaFoldDB" id="B9E0F0"/>
<name>B9E0F0_CLOK1</name>
<protein>
    <recommendedName>
        <fullName evidence="2">HTH merR-type domain-containing protein</fullName>
    </recommendedName>
</protein>
<evidence type="ECO:0000259" key="2">
    <source>
        <dbReference type="PROSITE" id="PS50937"/>
    </source>
</evidence>
<dbReference type="Pfam" id="PF13411">
    <property type="entry name" value="MerR_1"/>
    <property type="match status" value="1"/>
</dbReference>
<dbReference type="InterPro" id="IPR029063">
    <property type="entry name" value="SAM-dependent_MTases_sf"/>
</dbReference>
<evidence type="ECO:0000313" key="3">
    <source>
        <dbReference type="EMBL" id="BAH05975.1"/>
    </source>
</evidence>
<dbReference type="HOGENOM" id="CLU_057314_0_0_9"/>
<dbReference type="PRINTS" id="PR00040">
    <property type="entry name" value="HTHMERR"/>
</dbReference>
<feature type="domain" description="HTH merR-type" evidence="2">
    <location>
        <begin position="11"/>
        <end position="80"/>
    </location>
</feature>
<proteinExistence type="predicted"/>
<dbReference type="PANTHER" id="PTHR30204">
    <property type="entry name" value="REDOX-CYCLING DRUG-SENSING TRANSCRIPTIONAL ACTIVATOR SOXR"/>
    <property type="match status" value="1"/>
</dbReference>
<evidence type="ECO:0000313" key="4">
    <source>
        <dbReference type="Proteomes" id="UP000007969"/>
    </source>
</evidence>
<dbReference type="PROSITE" id="PS50937">
    <property type="entry name" value="HTH_MERR_2"/>
    <property type="match status" value="1"/>
</dbReference>
<reference evidence="4" key="1">
    <citation type="submission" date="2005-09" db="EMBL/GenBank/DDBJ databases">
        <title>Complete genome sequence of Clostridium kluyveri and comparative genomics of Clostridia species.</title>
        <authorList>
            <person name="Inui M."/>
            <person name="Nonaka H."/>
            <person name="Shinoda Y."/>
            <person name="Ikenaga Y."/>
            <person name="Abe M."/>
            <person name="Naito K."/>
            <person name="Vertes A.A."/>
            <person name="Yukawa H."/>
        </authorList>
    </citation>
    <scope>NUCLEOTIDE SEQUENCE [LARGE SCALE GENOMIC DNA]</scope>
    <source>
        <strain evidence="4">NBRC 12016</strain>
    </source>
</reference>
<dbReference type="SUPFAM" id="SSF46955">
    <property type="entry name" value="Putative DNA-binding domain"/>
    <property type="match status" value="1"/>
</dbReference>
<dbReference type="GO" id="GO:0003677">
    <property type="term" value="F:DNA binding"/>
    <property type="evidence" value="ECO:0007669"/>
    <property type="project" value="UniProtKB-KW"/>
</dbReference>
<dbReference type="PROSITE" id="PS00552">
    <property type="entry name" value="HTH_MERR_1"/>
    <property type="match status" value="1"/>
</dbReference>
<dbReference type="InterPro" id="IPR047057">
    <property type="entry name" value="MerR_fam"/>
</dbReference>
<sequence length="403" mass="47514">MILMCTQKSNLFTIGKFAEKSGVTLRTLRYYDKIGLLKPCSYTKYGHRLYNFEDFSKLQKILTLKFIGLSLEDISKIMNYDVNHRDLKKSLEIQKKIMKKKIYHIEAVIKSIEEAVHMMDSEKEFNWNKFLNIINIINTDQKWMEQYENASNLRSRIKIHELFSTNKQGWMKWFFNHLNLPDKVSILELGCGDGRLWQKNLDKIPEGWDITLTDFSPGMLEDTKKNLTLNLKRFKFNIVDVQHIPYKDNSFDVVIANHMLYHVTNVDKALSEIYRTLKPKGYFYASTVGKNHMKEMREIVKRANLQNITTNSWNLTENFQLENGLDKISTWFKNVTLTRYNDNLKLTIIEPLMDYIFSMPGNAKNAFDQNKIHHLKGFLKSEINKNGYIYITKDTGFFQGTKE</sequence>
<dbReference type="KEGG" id="ckr:CKR_0924"/>
<evidence type="ECO:0000256" key="1">
    <source>
        <dbReference type="ARBA" id="ARBA00023125"/>
    </source>
</evidence>
<dbReference type="Gene3D" id="3.40.50.150">
    <property type="entry name" value="Vaccinia Virus protein VP39"/>
    <property type="match status" value="1"/>
</dbReference>
<dbReference type="PANTHER" id="PTHR30204:SF96">
    <property type="entry name" value="CHROMOSOME-ANCHORING PROTEIN RACA"/>
    <property type="match status" value="1"/>
</dbReference>
<dbReference type="SUPFAM" id="SSF53335">
    <property type="entry name" value="S-adenosyl-L-methionine-dependent methyltransferases"/>
    <property type="match status" value="1"/>
</dbReference>
<organism evidence="3 4">
    <name type="scientific">Clostridium kluyveri (strain NBRC 12016)</name>
    <dbReference type="NCBI Taxonomy" id="583346"/>
    <lineage>
        <taxon>Bacteria</taxon>
        <taxon>Bacillati</taxon>
        <taxon>Bacillota</taxon>
        <taxon>Clostridia</taxon>
        <taxon>Eubacteriales</taxon>
        <taxon>Clostridiaceae</taxon>
        <taxon>Clostridium</taxon>
    </lineage>
</organism>
<accession>B9E0F0</accession>
<dbReference type="SMART" id="SM00422">
    <property type="entry name" value="HTH_MERR"/>
    <property type="match status" value="1"/>
</dbReference>
<dbReference type="InterPro" id="IPR025714">
    <property type="entry name" value="Methyltranfer_dom"/>
</dbReference>
<dbReference type="InterPro" id="IPR009061">
    <property type="entry name" value="DNA-bd_dom_put_sf"/>
</dbReference>
<dbReference type="InterPro" id="IPR000551">
    <property type="entry name" value="MerR-type_HTH_dom"/>
</dbReference>
<dbReference type="Gene3D" id="1.10.1660.10">
    <property type="match status" value="1"/>
</dbReference>